<evidence type="ECO:0000256" key="6">
    <source>
        <dbReference type="SAM" id="Phobius"/>
    </source>
</evidence>
<dbReference type="Pfam" id="PF00083">
    <property type="entry name" value="Sugar_tr"/>
    <property type="match status" value="2"/>
</dbReference>
<dbReference type="Gene3D" id="1.20.1250.20">
    <property type="entry name" value="MFS general substrate transporter like domains"/>
    <property type="match status" value="2"/>
</dbReference>
<keyword evidence="9" id="KW-1185">Reference proteome</keyword>
<protein>
    <recommendedName>
        <fullName evidence="7">Major facilitator superfamily (MFS) profile domain-containing protein</fullName>
    </recommendedName>
</protein>
<evidence type="ECO:0000256" key="2">
    <source>
        <dbReference type="ARBA" id="ARBA00022692"/>
    </source>
</evidence>
<evidence type="ECO:0000313" key="8">
    <source>
        <dbReference type="EMBL" id="KAA0154014.1"/>
    </source>
</evidence>
<feature type="compositionally biased region" description="Low complexity" evidence="5">
    <location>
        <begin position="247"/>
        <end position="272"/>
    </location>
</feature>
<dbReference type="Proteomes" id="UP000323011">
    <property type="component" value="Unassembled WGS sequence"/>
</dbReference>
<comment type="subcellular location">
    <subcellularLocation>
        <location evidence="1">Membrane</location>
        <topology evidence="1">Multi-pass membrane protein</topology>
    </subcellularLocation>
</comment>
<keyword evidence="4 6" id="KW-0472">Membrane</keyword>
<feature type="domain" description="Major facilitator superfamily (MFS) profile" evidence="7">
    <location>
        <begin position="9"/>
        <end position="606"/>
    </location>
</feature>
<feature type="compositionally biased region" description="Low complexity" evidence="5">
    <location>
        <begin position="324"/>
        <end position="335"/>
    </location>
</feature>
<accession>A0A5A8CNG4</accession>
<dbReference type="GO" id="GO:0022857">
    <property type="term" value="F:transmembrane transporter activity"/>
    <property type="evidence" value="ECO:0007669"/>
    <property type="project" value="InterPro"/>
</dbReference>
<comment type="caution">
    <text evidence="8">The sequence shown here is derived from an EMBL/GenBank/DDBJ whole genome shotgun (WGS) entry which is preliminary data.</text>
</comment>
<reference evidence="8 9" key="1">
    <citation type="submission" date="2019-07" db="EMBL/GenBank/DDBJ databases">
        <title>Genomes of Cafeteria roenbergensis.</title>
        <authorList>
            <person name="Fischer M.G."/>
            <person name="Hackl T."/>
            <person name="Roman M."/>
        </authorList>
    </citation>
    <scope>NUCLEOTIDE SEQUENCE [LARGE SCALE GENOMIC DNA]</scope>
    <source>
        <strain evidence="8 9">BVI</strain>
    </source>
</reference>
<evidence type="ECO:0000256" key="3">
    <source>
        <dbReference type="ARBA" id="ARBA00022989"/>
    </source>
</evidence>
<dbReference type="EMBL" id="VLTN01000013">
    <property type="protein sequence ID" value="KAA0154014.1"/>
    <property type="molecule type" value="Genomic_DNA"/>
</dbReference>
<feature type="transmembrane region" description="Helical" evidence="6">
    <location>
        <begin position="57"/>
        <end position="78"/>
    </location>
</feature>
<evidence type="ECO:0000256" key="1">
    <source>
        <dbReference type="ARBA" id="ARBA00004141"/>
    </source>
</evidence>
<keyword evidence="2 6" id="KW-0812">Transmembrane</keyword>
<dbReference type="PROSITE" id="PS50850">
    <property type="entry name" value="MFS"/>
    <property type="match status" value="1"/>
</dbReference>
<feature type="transmembrane region" description="Helical" evidence="6">
    <location>
        <begin position="85"/>
        <end position="103"/>
    </location>
</feature>
<sequence>MPELSPRTRAIVTAVGFLSDAYDLFILNIAKELIIDEFPPVGSTAEEREAITSGREASLASAALLGAIAGQLVFGALADQLGRRFVFVATLACVTAGSFLSAAVSADPVLGMDVFQQLTLCRLLLGLGIGGEYPLSATVAAESSEASAKQSSSVATVFAMQGVGSVMAGLLTWIVLIAGVDHSTAWRLLLALGGVPGLLTLPWRWCMHESEAFRAISRGHHHHHHHQSVPQSEQAADIVESSSHGKPPSAATASASAAAAAQAAPGGALGPRRSGKAGGSGPGDGKQAISTMIELAGGVSHDGRPRAHSDGAGLNTGHGPEVLALAEAAGHPAARAEGEEGEEGGPGTPPGSDHGHGHDDVQVHHLDGSDAAPHHADGDARADSKRFVEPELRQSRCAGLRRTAKAAWDHRGVLAGTAGAWFLLDVAFYGVGLFGGRILEASGGSTALADVAGRQALLSAIGALGYLLAIRVIDRVGVIRLQAWGFLTSGAVFFILAGLWAGLGTSVPMLFLAVMTLATLLMNAGPNTTTFVAPSLIFPTEARATCHGLSAATGKAGAAAGSALVPALLAAFAPGSPDGLTAVLVVCGVVLLFGVAWTRVFLGHSSL</sequence>
<feature type="transmembrane region" description="Helical" evidence="6">
    <location>
        <begin position="509"/>
        <end position="537"/>
    </location>
</feature>
<dbReference type="InterPro" id="IPR036259">
    <property type="entry name" value="MFS_trans_sf"/>
</dbReference>
<dbReference type="GO" id="GO:0016020">
    <property type="term" value="C:membrane"/>
    <property type="evidence" value="ECO:0007669"/>
    <property type="project" value="UniProtKB-SubCell"/>
</dbReference>
<dbReference type="OMA" id="TKWLIPE"/>
<dbReference type="SUPFAM" id="SSF103473">
    <property type="entry name" value="MFS general substrate transporter"/>
    <property type="match status" value="1"/>
</dbReference>
<dbReference type="InterPro" id="IPR020846">
    <property type="entry name" value="MFS_dom"/>
</dbReference>
<dbReference type="AlphaFoldDB" id="A0A5A8CNG4"/>
<feature type="region of interest" description="Disordered" evidence="5">
    <location>
        <begin position="219"/>
        <end position="388"/>
    </location>
</feature>
<evidence type="ECO:0000313" key="9">
    <source>
        <dbReference type="Proteomes" id="UP000323011"/>
    </source>
</evidence>
<proteinExistence type="predicted"/>
<feature type="transmembrane region" description="Helical" evidence="6">
    <location>
        <begin position="549"/>
        <end position="573"/>
    </location>
</feature>
<evidence type="ECO:0000256" key="4">
    <source>
        <dbReference type="ARBA" id="ARBA00023136"/>
    </source>
</evidence>
<feature type="transmembrane region" description="Helical" evidence="6">
    <location>
        <begin position="451"/>
        <end position="469"/>
    </location>
</feature>
<dbReference type="PANTHER" id="PTHR24064">
    <property type="entry name" value="SOLUTE CARRIER FAMILY 22 MEMBER"/>
    <property type="match status" value="1"/>
</dbReference>
<gene>
    <name evidence="8" type="ORF">FNF29_02637</name>
</gene>
<feature type="transmembrane region" description="Helical" evidence="6">
    <location>
        <begin position="481"/>
        <end position="503"/>
    </location>
</feature>
<feature type="transmembrane region" description="Helical" evidence="6">
    <location>
        <begin position="579"/>
        <end position="602"/>
    </location>
</feature>
<feature type="compositionally biased region" description="Polar residues" evidence="5">
    <location>
        <begin position="228"/>
        <end position="244"/>
    </location>
</feature>
<keyword evidence="3 6" id="KW-1133">Transmembrane helix</keyword>
<feature type="transmembrane region" description="Helical" evidence="6">
    <location>
        <begin position="412"/>
        <end position="431"/>
    </location>
</feature>
<name>A0A5A8CNG4_CAFRO</name>
<evidence type="ECO:0000256" key="5">
    <source>
        <dbReference type="SAM" id="MobiDB-lite"/>
    </source>
</evidence>
<feature type="transmembrane region" description="Helical" evidence="6">
    <location>
        <begin position="153"/>
        <end position="179"/>
    </location>
</feature>
<dbReference type="InterPro" id="IPR005828">
    <property type="entry name" value="MFS_sugar_transport-like"/>
</dbReference>
<evidence type="ECO:0000259" key="7">
    <source>
        <dbReference type="PROSITE" id="PS50850"/>
    </source>
</evidence>
<organism evidence="8 9">
    <name type="scientific">Cafeteria roenbergensis</name>
    <name type="common">Marine flagellate</name>
    <dbReference type="NCBI Taxonomy" id="33653"/>
    <lineage>
        <taxon>Eukaryota</taxon>
        <taxon>Sar</taxon>
        <taxon>Stramenopiles</taxon>
        <taxon>Bigyra</taxon>
        <taxon>Opalozoa</taxon>
        <taxon>Bicosoecida</taxon>
        <taxon>Cafeteriaceae</taxon>
        <taxon>Cafeteria</taxon>
    </lineage>
</organism>
<feature type="compositionally biased region" description="Basic and acidic residues" evidence="5">
    <location>
        <begin position="353"/>
        <end position="388"/>
    </location>
</feature>